<dbReference type="PROSITE" id="PS50082">
    <property type="entry name" value="WD_REPEATS_2"/>
    <property type="match status" value="2"/>
</dbReference>
<dbReference type="Proteomes" id="UP000274922">
    <property type="component" value="Unassembled WGS sequence"/>
</dbReference>
<protein>
    <recommendedName>
        <fullName evidence="8">U3 small nucleolar RNA-associated protein 15 C-terminal domain-containing protein</fullName>
    </recommendedName>
</protein>
<keyword evidence="2" id="KW-0698">rRNA processing</keyword>
<dbReference type="Pfam" id="PF09384">
    <property type="entry name" value="UTP15_C"/>
    <property type="match status" value="1"/>
</dbReference>
<evidence type="ECO:0000256" key="1">
    <source>
        <dbReference type="ARBA" id="ARBA00004604"/>
    </source>
</evidence>
<evidence type="ECO:0000313" key="10">
    <source>
        <dbReference type="Proteomes" id="UP000274922"/>
    </source>
</evidence>
<evidence type="ECO:0000259" key="8">
    <source>
        <dbReference type="Pfam" id="PF09384"/>
    </source>
</evidence>
<feature type="repeat" description="WD" evidence="6">
    <location>
        <begin position="122"/>
        <end position="164"/>
    </location>
</feature>
<dbReference type="AlphaFoldDB" id="A0A4P9X387"/>
<name>A0A4P9X387_9FUNG</name>
<dbReference type="PANTHER" id="PTHR19924:SF26">
    <property type="entry name" value="U3 SMALL NUCLEOLAR RNA-ASSOCIATED PROTEIN 15 HOMOLOG"/>
    <property type="match status" value="1"/>
</dbReference>
<sequence length="541" mass="58828">EFRKIEFKKNPKTPGVRSNEGSYWKKLKSPQLHKEFAAVSHIHFSEAAPHDYAVTAAARVHVYPGAAGASALSLQTKRAFNRFKDTAYSGVIRHDGRLLAAGDATSLVTVYDAASKSVLRKLQGHTAPVRVVRWSPVTRPQLLTGGDDGRVCVWDITRPDTPLVAWDAVHTDHVRSAQMASLNGSLFVTGSFDRTVRLWDVRAPDTGRAAQVLACPGPVDALCYLPGEMTLAVACDTEIRLLDLVAGGRCTQKLQPHTKTVTQLLVDREGTRLLSGSLDHQLKITTLQDFRPHHTIRYPAAILAVALAPDNAALAVGMTSGVVSIRRRQEATQDRVAREAAASLAPPGSLLALTEHKRERYLWGNTRAYFDRDGRAGTRATASTAGGAGVPGDRDTDVLVDTQHARRLKTYERHLKKFEYRAALDSVLGTGQRSAVVLALLEELARRGDALQVALSGRDDVALEPIVRFIGRWLADPRFTAIATQTAQLVVSMYDSVLARSPLLRALAVKLHTRVQAELLLSSQALELAGLVAMLQSGALL</sequence>
<dbReference type="InterPro" id="IPR020472">
    <property type="entry name" value="WD40_PAC1"/>
</dbReference>
<dbReference type="Pfam" id="PF00400">
    <property type="entry name" value="WD40"/>
    <property type="match status" value="3"/>
</dbReference>
<evidence type="ECO:0000256" key="5">
    <source>
        <dbReference type="ARBA" id="ARBA00023242"/>
    </source>
</evidence>
<keyword evidence="5" id="KW-0539">Nucleus</keyword>
<dbReference type="InterPro" id="IPR015943">
    <property type="entry name" value="WD40/YVTN_repeat-like_dom_sf"/>
</dbReference>
<dbReference type="InterPro" id="IPR001680">
    <property type="entry name" value="WD40_rpt"/>
</dbReference>
<dbReference type="SUPFAM" id="SSF50978">
    <property type="entry name" value="WD40 repeat-like"/>
    <property type="match status" value="1"/>
</dbReference>
<evidence type="ECO:0000256" key="2">
    <source>
        <dbReference type="ARBA" id="ARBA00022552"/>
    </source>
</evidence>
<dbReference type="EMBL" id="ML014282">
    <property type="protein sequence ID" value="RKO99470.1"/>
    <property type="molecule type" value="Genomic_DNA"/>
</dbReference>
<dbReference type="OrthoDB" id="431715at2759"/>
<feature type="region of interest" description="Disordered" evidence="7">
    <location>
        <begin position="1"/>
        <end position="21"/>
    </location>
</feature>
<keyword evidence="4" id="KW-0677">Repeat</keyword>
<keyword evidence="10" id="KW-1185">Reference proteome</keyword>
<keyword evidence="3 6" id="KW-0853">WD repeat</keyword>
<dbReference type="InterPro" id="IPR019775">
    <property type="entry name" value="WD40_repeat_CS"/>
</dbReference>
<feature type="non-terminal residue" evidence="9">
    <location>
        <position position="541"/>
    </location>
</feature>
<dbReference type="GO" id="GO:0045943">
    <property type="term" value="P:positive regulation of transcription by RNA polymerase I"/>
    <property type="evidence" value="ECO:0007669"/>
    <property type="project" value="TreeGrafter"/>
</dbReference>
<reference evidence="10" key="1">
    <citation type="journal article" date="2018" name="Nat. Microbiol.">
        <title>Leveraging single-cell genomics to expand the fungal tree of life.</title>
        <authorList>
            <person name="Ahrendt S.R."/>
            <person name="Quandt C.A."/>
            <person name="Ciobanu D."/>
            <person name="Clum A."/>
            <person name="Salamov A."/>
            <person name="Andreopoulos B."/>
            <person name="Cheng J.F."/>
            <person name="Woyke T."/>
            <person name="Pelin A."/>
            <person name="Henrissat B."/>
            <person name="Reynolds N.K."/>
            <person name="Benny G.L."/>
            <person name="Smith M.E."/>
            <person name="James T.Y."/>
            <person name="Grigoriev I.V."/>
        </authorList>
    </citation>
    <scope>NUCLEOTIDE SEQUENCE [LARGE SCALE GENOMIC DNA]</scope>
    <source>
        <strain evidence="10">ATCC 52028</strain>
    </source>
</reference>
<dbReference type="PROSITE" id="PS50294">
    <property type="entry name" value="WD_REPEATS_REGION"/>
    <property type="match status" value="2"/>
</dbReference>
<evidence type="ECO:0000256" key="6">
    <source>
        <dbReference type="PROSITE-ProRule" id="PRU00221"/>
    </source>
</evidence>
<evidence type="ECO:0000256" key="3">
    <source>
        <dbReference type="ARBA" id="ARBA00022574"/>
    </source>
</evidence>
<feature type="non-terminal residue" evidence="9">
    <location>
        <position position="1"/>
    </location>
</feature>
<accession>A0A4P9X387</accession>
<dbReference type="PROSITE" id="PS00678">
    <property type="entry name" value="WD_REPEATS_1"/>
    <property type="match status" value="1"/>
</dbReference>
<feature type="repeat" description="WD" evidence="6">
    <location>
        <begin position="167"/>
        <end position="209"/>
    </location>
</feature>
<dbReference type="Gene3D" id="2.130.10.10">
    <property type="entry name" value="YVTN repeat-like/Quinoprotein amine dehydrogenase"/>
    <property type="match status" value="2"/>
</dbReference>
<dbReference type="InterPro" id="IPR018983">
    <property type="entry name" value="U3_snoRNA-assocProt_15_C"/>
</dbReference>
<evidence type="ECO:0000256" key="4">
    <source>
        <dbReference type="ARBA" id="ARBA00022737"/>
    </source>
</evidence>
<evidence type="ECO:0000256" key="7">
    <source>
        <dbReference type="SAM" id="MobiDB-lite"/>
    </source>
</evidence>
<proteinExistence type="predicted"/>
<dbReference type="GO" id="GO:0005730">
    <property type="term" value="C:nucleolus"/>
    <property type="evidence" value="ECO:0007669"/>
    <property type="project" value="UniProtKB-SubCell"/>
</dbReference>
<dbReference type="GO" id="GO:0006364">
    <property type="term" value="P:rRNA processing"/>
    <property type="evidence" value="ECO:0007669"/>
    <property type="project" value="UniProtKB-KW"/>
</dbReference>
<gene>
    <name evidence="9" type="ORF">CXG81DRAFT_617</name>
</gene>
<dbReference type="SMART" id="SM00320">
    <property type="entry name" value="WD40"/>
    <property type="match status" value="6"/>
</dbReference>
<dbReference type="PANTHER" id="PTHR19924">
    <property type="entry name" value="UTP15 U3 SMALL NUCLEOLAR RNA-ASSOCIATED PROTEIN 15 FAMILY MEMBER"/>
    <property type="match status" value="1"/>
</dbReference>
<evidence type="ECO:0000313" key="9">
    <source>
        <dbReference type="EMBL" id="RKO99470.1"/>
    </source>
</evidence>
<dbReference type="STRING" id="1555241.A0A4P9X387"/>
<dbReference type="PRINTS" id="PR00320">
    <property type="entry name" value="GPROTEINBRPT"/>
</dbReference>
<organism evidence="9 10">
    <name type="scientific">Caulochytrium protostelioides</name>
    <dbReference type="NCBI Taxonomy" id="1555241"/>
    <lineage>
        <taxon>Eukaryota</taxon>
        <taxon>Fungi</taxon>
        <taxon>Fungi incertae sedis</taxon>
        <taxon>Chytridiomycota</taxon>
        <taxon>Chytridiomycota incertae sedis</taxon>
        <taxon>Chytridiomycetes</taxon>
        <taxon>Caulochytriales</taxon>
        <taxon>Caulochytriaceae</taxon>
        <taxon>Caulochytrium</taxon>
    </lineage>
</organism>
<comment type="subcellular location">
    <subcellularLocation>
        <location evidence="1">Nucleus</location>
        <location evidence="1">Nucleolus</location>
    </subcellularLocation>
</comment>
<feature type="domain" description="U3 small nucleolar RNA-associated protein 15 C-terminal" evidence="8">
    <location>
        <begin position="395"/>
        <end position="535"/>
    </location>
</feature>
<dbReference type="InterPro" id="IPR036322">
    <property type="entry name" value="WD40_repeat_dom_sf"/>
</dbReference>